<keyword evidence="2" id="KW-1185">Reference proteome</keyword>
<comment type="caution">
    <text evidence="1">The sequence shown here is derived from an EMBL/GenBank/DDBJ whole genome shotgun (WGS) entry which is preliminary data.</text>
</comment>
<dbReference type="EMBL" id="SOML01000005">
    <property type="protein sequence ID" value="TFD96466.1"/>
    <property type="molecule type" value="Genomic_DNA"/>
</dbReference>
<dbReference type="RefSeq" id="WP_134436334.1">
    <property type="nucleotide sequence ID" value="NZ_SOML01000005.1"/>
</dbReference>
<proteinExistence type="predicted"/>
<sequence>MITQKSTIPDSSILRKQNEPFNYIDSFSTCFSDPDNEYGINEIMKLFITCGPGWAGWLMSLRDKIVKPFGLKTSEDTLPQQSENYEPGSQHGIFKIFDKTDNEIILGENDKHLNFKVSLLLDPDTNPDNKRISITTVVRFNNLFGKAYFLPVKPFHKLIVKGSLENIIEQIRKK</sequence>
<dbReference type="OrthoDB" id="7058586at2"/>
<dbReference type="InterPro" id="IPR021295">
    <property type="entry name" value="DUF2867"/>
</dbReference>
<dbReference type="Pfam" id="PF11066">
    <property type="entry name" value="DUF2867"/>
    <property type="match status" value="1"/>
</dbReference>
<dbReference type="Proteomes" id="UP000297861">
    <property type="component" value="Unassembled WGS sequence"/>
</dbReference>
<gene>
    <name evidence="1" type="ORF">E2605_09890</name>
</gene>
<dbReference type="AlphaFoldDB" id="A0A4Y8L7J2"/>
<evidence type="ECO:0000313" key="1">
    <source>
        <dbReference type="EMBL" id="TFD96466.1"/>
    </source>
</evidence>
<protein>
    <submittedName>
        <fullName evidence="1">DUF2867 domain-containing protein</fullName>
    </submittedName>
</protein>
<accession>A0A4Y8L7J2</accession>
<reference evidence="1 2" key="1">
    <citation type="submission" date="2019-03" db="EMBL/GenBank/DDBJ databases">
        <title>San Antonio Military Medical Center submission to MRSN (WRAIR), pending publication.</title>
        <authorList>
            <person name="Blyth D.M."/>
            <person name="Mccarthy S.L."/>
            <person name="Schall S.E."/>
            <person name="Stam J.A."/>
            <person name="Ong A.C."/>
            <person name="Mcgann P.T."/>
        </authorList>
    </citation>
    <scope>NUCLEOTIDE SEQUENCE [LARGE SCALE GENOMIC DNA]</scope>
    <source>
        <strain evidence="1 2">MRSN571793</strain>
    </source>
</reference>
<evidence type="ECO:0000313" key="2">
    <source>
        <dbReference type="Proteomes" id="UP000297861"/>
    </source>
</evidence>
<organism evidence="1 2">
    <name type="scientific">Dysgonomonas capnocytophagoides</name>
    <dbReference type="NCBI Taxonomy" id="45254"/>
    <lineage>
        <taxon>Bacteria</taxon>
        <taxon>Pseudomonadati</taxon>
        <taxon>Bacteroidota</taxon>
        <taxon>Bacteroidia</taxon>
        <taxon>Bacteroidales</taxon>
        <taxon>Dysgonomonadaceae</taxon>
        <taxon>Dysgonomonas</taxon>
    </lineage>
</organism>
<name>A0A4Y8L7J2_9BACT</name>